<proteinExistence type="predicted"/>
<sequence length="79" mass="8860">MTLSGSPRSTSSRQSPIRSDAIREESLSKHHALSNLVRRDELDFGVHRQRGLSTRVGNKRATQDQTGPHWWIAVLGRAV</sequence>
<accession>A0AAN8HL40</accession>
<evidence type="ECO:0000313" key="3">
    <source>
        <dbReference type="Proteomes" id="UP001331515"/>
    </source>
</evidence>
<evidence type="ECO:0000313" key="2">
    <source>
        <dbReference type="EMBL" id="KAK5920419.1"/>
    </source>
</evidence>
<dbReference type="EMBL" id="JAURVH010001523">
    <property type="protein sequence ID" value="KAK5920419.1"/>
    <property type="molecule type" value="Genomic_DNA"/>
</dbReference>
<name>A0AAN8HL40_CHAGU</name>
<reference evidence="2 3" key="1">
    <citation type="journal article" date="2023" name="Mol. Biol. Evol.">
        <title>Genomics of Secondarily Temperate Adaptation in the Only Non-Antarctic Icefish.</title>
        <authorList>
            <person name="Rivera-Colon A.G."/>
            <person name="Rayamajhi N."/>
            <person name="Minhas B.F."/>
            <person name="Madrigal G."/>
            <person name="Bilyk K.T."/>
            <person name="Yoon V."/>
            <person name="Hune M."/>
            <person name="Gregory S."/>
            <person name="Cheng C.H.C."/>
            <person name="Catchen J.M."/>
        </authorList>
    </citation>
    <scope>NUCLEOTIDE SEQUENCE [LARGE SCALE GENOMIC DNA]</scope>
    <source>
        <tissue evidence="2">White muscle</tissue>
    </source>
</reference>
<feature type="compositionally biased region" description="Low complexity" evidence="1">
    <location>
        <begin position="1"/>
        <end position="19"/>
    </location>
</feature>
<comment type="caution">
    <text evidence="2">The sequence shown here is derived from an EMBL/GenBank/DDBJ whole genome shotgun (WGS) entry which is preliminary data.</text>
</comment>
<keyword evidence="3" id="KW-1185">Reference proteome</keyword>
<dbReference type="AlphaFoldDB" id="A0AAN8HL40"/>
<dbReference type="Proteomes" id="UP001331515">
    <property type="component" value="Unassembled WGS sequence"/>
</dbReference>
<organism evidence="2 3">
    <name type="scientific">Champsocephalus gunnari</name>
    <name type="common">Mackerel icefish</name>
    <dbReference type="NCBI Taxonomy" id="52237"/>
    <lineage>
        <taxon>Eukaryota</taxon>
        <taxon>Metazoa</taxon>
        <taxon>Chordata</taxon>
        <taxon>Craniata</taxon>
        <taxon>Vertebrata</taxon>
        <taxon>Euteleostomi</taxon>
        <taxon>Actinopterygii</taxon>
        <taxon>Neopterygii</taxon>
        <taxon>Teleostei</taxon>
        <taxon>Neoteleostei</taxon>
        <taxon>Acanthomorphata</taxon>
        <taxon>Eupercaria</taxon>
        <taxon>Perciformes</taxon>
        <taxon>Notothenioidei</taxon>
        <taxon>Channichthyidae</taxon>
        <taxon>Champsocephalus</taxon>
    </lineage>
</organism>
<evidence type="ECO:0000256" key="1">
    <source>
        <dbReference type="SAM" id="MobiDB-lite"/>
    </source>
</evidence>
<gene>
    <name evidence="2" type="ORF">CgunFtcFv8_024231</name>
</gene>
<feature type="region of interest" description="Disordered" evidence="1">
    <location>
        <begin position="1"/>
        <end position="25"/>
    </location>
</feature>
<protein>
    <submittedName>
        <fullName evidence="2">Uncharacterized protein</fullName>
    </submittedName>
</protein>